<dbReference type="Proteomes" id="UP000250266">
    <property type="component" value="Unassembled WGS sequence"/>
</dbReference>
<dbReference type="EMBL" id="KV745087">
    <property type="protein sequence ID" value="OCK77994.1"/>
    <property type="molecule type" value="Genomic_DNA"/>
</dbReference>
<accession>A0A8E2E6C1</accession>
<feature type="transmembrane region" description="Helical" evidence="2">
    <location>
        <begin position="197"/>
        <end position="223"/>
    </location>
</feature>
<protein>
    <recommendedName>
        <fullName evidence="3">DUF7719 domain-containing protein</fullName>
    </recommendedName>
</protein>
<dbReference type="PANTHER" id="PTHR37846:SF1">
    <property type="entry name" value="DEACETYLASE-LIKE PROTEIN"/>
    <property type="match status" value="1"/>
</dbReference>
<reference evidence="4 5" key="1">
    <citation type="journal article" date="2016" name="Nat. Commun.">
        <title>Ectomycorrhizal ecology is imprinted in the genome of the dominant symbiotic fungus Cenococcum geophilum.</title>
        <authorList>
            <consortium name="DOE Joint Genome Institute"/>
            <person name="Peter M."/>
            <person name="Kohler A."/>
            <person name="Ohm R.A."/>
            <person name="Kuo A."/>
            <person name="Krutzmann J."/>
            <person name="Morin E."/>
            <person name="Arend M."/>
            <person name="Barry K.W."/>
            <person name="Binder M."/>
            <person name="Choi C."/>
            <person name="Clum A."/>
            <person name="Copeland A."/>
            <person name="Grisel N."/>
            <person name="Haridas S."/>
            <person name="Kipfer T."/>
            <person name="LaButti K."/>
            <person name="Lindquist E."/>
            <person name="Lipzen A."/>
            <person name="Maire R."/>
            <person name="Meier B."/>
            <person name="Mihaltcheva S."/>
            <person name="Molinier V."/>
            <person name="Murat C."/>
            <person name="Poggeler S."/>
            <person name="Quandt C.A."/>
            <person name="Sperisen C."/>
            <person name="Tritt A."/>
            <person name="Tisserant E."/>
            <person name="Crous P.W."/>
            <person name="Henrissat B."/>
            <person name="Nehls U."/>
            <person name="Egli S."/>
            <person name="Spatafora J.W."/>
            <person name="Grigoriev I.V."/>
            <person name="Martin F.M."/>
        </authorList>
    </citation>
    <scope>NUCLEOTIDE SEQUENCE [LARGE SCALE GENOMIC DNA]</scope>
    <source>
        <strain evidence="4 5">CBS 459.81</strain>
    </source>
</reference>
<dbReference type="Pfam" id="PF24841">
    <property type="entry name" value="DUF7719"/>
    <property type="match status" value="1"/>
</dbReference>
<dbReference type="PANTHER" id="PTHR37846">
    <property type="entry name" value="YALI0B21296P"/>
    <property type="match status" value="1"/>
</dbReference>
<dbReference type="AlphaFoldDB" id="A0A8E2E6C1"/>
<dbReference type="OrthoDB" id="5597489at2759"/>
<proteinExistence type="predicted"/>
<keyword evidence="2" id="KW-0812">Transmembrane</keyword>
<dbReference type="InterPro" id="IPR056136">
    <property type="entry name" value="DUF7719"/>
</dbReference>
<sequence>MAETNKATNRKQRRAAAHKDLKSNGSSFKSTTEIDDAGVEYLLKHPDRSGPKGKTLLQLAEERQAELNKGKPAGWNIGGNTPEGEVPFNDDPIGPFGNAILYSISLSMLHFTLDVIVYSQYREDVIWNEIFKRTGTVLPIFFVLVYLLHVPVSFRFPILRNLFFLATSIIAGCYMVYSGNINGYFFVMKTAPPIGTLWVWSVVEMSLPYALASVLSVGGYLWWNGFEIF</sequence>
<feature type="domain" description="DUF7719" evidence="3">
    <location>
        <begin position="160"/>
        <end position="228"/>
    </location>
</feature>
<gene>
    <name evidence="4" type="ORF">K432DRAFT_406836</name>
</gene>
<evidence type="ECO:0000256" key="1">
    <source>
        <dbReference type="SAM" id="MobiDB-lite"/>
    </source>
</evidence>
<evidence type="ECO:0000256" key="2">
    <source>
        <dbReference type="SAM" id="Phobius"/>
    </source>
</evidence>
<organism evidence="4 5">
    <name type="scientific">Lepidopterella palustris CBS 459.81</name>
    <dbReference type="NCBI Taxonomy" id="1314670"/>
    <lineage>
        <taxon>Eukaryota</taxon>
        <taxon>Fungi</taxon>
        <taxon>Dikarya</taxon>
        <taxon>Ascomycota</taxon>
        <taxon>Pezizomycotina</taxon>
        <taxon>Dothideomycetes</taxon>
        <taxon>Pleosporomycetidae</taxon>
        <taxon>Mytilinidiales</taxon>
        <taxon>Argynnaceae</taxon>
        <taxon>Lepidopterella</taxon>
    </lineage>
</organism>
<keyword evidence="5" id="KW-1185">Reference proteome</keyword>
<feature type="transmembrane region" description="Helical" evidence="2">
    <location>
        <begin position="158"/>
        <end position="177"/>
    </location>
</feature>
<evidence type="ECO:0000259" key="3">
    <source>
        <dbReference type="Pfam" id="PF24841"/>
    </source>
</evidence>
<keyword evidence="2" id="KW-0472">Membrane</keyword>
<feature type="region of interest" description="Disordered" evidence="1">
    <location>
        <begin position="1"/>
        <end position="31"/>
    </location>
</feature>
<feature type="transmembrane region" description="Helical" evidence="2">
    <location>
        <begin position="130"/>
        <end position="152"/>
    </location>
</feature>
<evidence type="ECO:0000313" key="5">
    <source>
        <dbReference type="Proteomes" id="UP000250266"/>
    </source>
</evidence>
<name>A0A8E2E6C1_9PEZI</name>
<keyword evidence="2" id="KW-1133">Transmembrane helix</keyword>
<evidence type="ECO:0000313" key="4">
    <source>
        <dbReference type="EMBL" id="OCK77994.1"/>
    </source>
</evidence>